<dbReference type="EMBL" id="HBFP01013089">
    <property type="protein sequence ID" value="CAD8825063.1"/>
    <property type="molecule type" value="Transcribed_RNA"/>
</dbReference>
<dbReference type="CDD" id="cd00167">
    <property type="entry name" value="SANT"/>
    <property type="match status" value="2"/>
</dbReference>
<dbReference type="GO" id="GO:0005634">
    <property type="term" value="C:nucleus"/>
    <property type="evidence" value="ECO:0007669"/>
    <property type="project" value="TreeGrafter"/>
</dbReference>
<feature type="compositionally biased region" description="Basic and acidic residues" evidence="1">
    <location>
        <begin position="68"/>
        <end position="86"/>
    </location>
</feature>
<feature type="region of interest" description="Disordered" evidence="1">
    <location>
        <begin position="1"/>
        <end position="86"/>
    </location>
</feature>
<feature type="region of interest" description="Disordered" evidence="1">
    <location>
        <begin position="387"/>
        <end position="406"/>
    </location>
</feature>
<dbReference type="PANTHER" id="PTHR45614:SF25">
    <property type="entry name" value="MYB PROTEIN"/>
    <property type="match status" value="1"/>
</dbReference>
<dbReference type="InterPro" id="IPR009057">
    <property type="entry name" value="Homeodomain-like_sf"/>
</dbReference>
<evidence type="ECO:0000313" key="4">
    <source>
        <dbReference type="EMBL" id="CAD8825063.1"/>
    </source>
</evidence>
<dbReference type="InterPro" id="IPR050560">
    <property type="entry name" value="MYB_TF"/>
</dbReference>
<dbReference type="InterPro" id="IPR001005">
    <property type="entry name" value="SANT/Myb"/>
</dbReference>
<dbReference type="Pfam" id="PF00249">
    <property type="entry name" value="Myb_DNA-binding"/>
    <property type="match status" value="2"/>
</dbReference>
<protein>
    <submittedName>
        <fullName evidence="4">Uncharacterized protein</fullName>
    </submittedName>
</protein>
<feature type="domain" description="Myb-like" evidence="2">
    <location>
        <begin position="77"/>
        <end position="136"/>
    </location>
</feature>
<dbReference type="PANTHER" id="PTHR45614">
    <property type="entry name" value="MYB PROTEIN-RELATED"/>
    <property type="match status" value="1"/>
</dbReference>
<dbReference type="GO" id="GO:0000978">
    <property type="term" value="F:RNA polymerase II cis-regulatory region sequence-specific DNA binding"/>
    <property type="evidence" value="ECO:0007669"/>
    <property type="project" value="TreeGrafter"/>
</dbReference>
<dbReference type="SMART" id="SM00717">
    <property type="entry name" value="SANT"/>
    <property type="match status" value="2"/>
</dbReference>
<evidence type="ECO:0000259" key="2">
    <source>
        <dbReference type="PROSITE" id="PS50090"/>
    </source>
</evidence>
<feature type="compositionally biased region" description="Polar residues" evidence="1">
    <location>
        <begin position="256"/>
        <end position="274"/>
    </location>
</feature>
<feature type="region of interest" description="Disordered" evidence="1">
    <location>
        <begin position="207"/>
        <end position="337"/>
    </location>
</feature>
<feature type="compositionally biased region" description="Basic and acidic residues" evidence="1">
    <location>
        <begin position="1"/>
        <end position="23"/>
    </location>
</feature>
<organism evidence="4">
    <name type="scientific">Timspurckia oligopyrenoides</name>
    <dbReference type="NCBI Taxonomy" id="708627"/>
    <lineage>
        <taxon>Eukaryota</taxon>
        <taxon>Rhodophyta</taxon>
        <taxon>Bangiophyceae</taxon>
        <taxon>Porphyridiales</taxon>
        <taxon>Porphyridiaceae</taxon>
        <taxon>Timspurckia</taxon>
    </lineage>
</organism>
<dbReference type="InterPro" id="IPR017930">
    <property type="entry name" value="Myb_dom"/>
</dbReference>
<feature type="compositionally biased region" description="Basic and acidic residues" evidence="1">
    <location>
        <begin position="308"/>
        <end position="319"/>
    </location>
</feature>
<name>A0A7S0ZKV9_9RHOD</name>
<gene>
    <name evidence="4" type="ORF">TOLI1172_LOCUS9462</name>
</gene>
<dbReference type="PROSITE" id="PS51294">
    <property type="entry name" value="HTH_MYB"/>
    <property type="match status" value="2"/>
</dbReference>
<accession>A0A7S0ZKV9</accession>
<sequence length="432" mass="46150">MNDQFKAHTPEIVDSTKHGKDLNESGNPVPSSDALSGQSERKGRGGASASRAKSSTFTPVAFRSEGSGSDHGDSNQEEAHRSRMWSKSEDELLVKLVSEIGDTVTIEGSTKTWSKVSRSIPGRSGKQCRERWINQLRPGIKKGEWTEAEKKILRDAHATMGNRWVQIAKLLPGRTDNCVKNHWNSTKRKEARKRRNMGDTMPIFPYPIQPAQALDDPQNAVVATPPTKRPKAAAQSRPPKSNAGSTPGAPVEQPGTKRSGTGKSNQSNVSMITASPSGSVKSSMSPNGFPVEICPKQDAAAENPNVHEAPKEQPAEQVDKPACIPGNLKPKEANQVDDVPKKNASHAAKMVAPNVPTVNGIAKSVEVPEIARDEAAEIANMSEKTAVANEPIKKTRTRNGTTSAANPLATLAAAAATRGGKRTREGAAAKVL</sequence>
<dbReference type="PROSITE" id="PS50090">
    <property type="entry name" value="MYB_LIKE"/>
    <property type="match status" value="2"/>
</dbReference>
<proteinExistence type="predicted"/>
<evidence type="ECO:0000256" key="1">
    <source>
        <dbReference type="SAM" id="MobiDB-lite"/>
    </source>
</evidence>
<feature type="domain" description="HTH myb-type" evidence="3">
    <location>
        <begin position="77"/>
        <end position="136"/>
    </location>
</feature>
<dbReference type="Gene3D" id="1.10.10.60">
    <property type="entry name" value="Homeodomain-like"/>
    <property type="match status" value="2"/>
</dbReference>
<feature type="domain" description="HTH myb-type" evidence="3">
    <location>
        <begin position="137"/>
        <end position="191"/>
    </location>
</feature>
<dbReference type="GO" id="GO:0000981">
    <property type="term" value="F:DNA-binding transcription factor activity, RNA polymerase II-specific"/>
    <property type="evidence" value="ECO:0007669"/>
    <property type="project" value="TreeGrafter"/>
</dbReference>
<dbReference type="AlphaFoldDB" id="A0A7S0ZKV9"/>
<reference evidence="4" key="1">
    <citation type="submission" date="2021-01" db="EMBL/GenBank/DDBJ databases">
        <authorList>
            <person name="Corre E."/>
            <person name="Pelletier E."/>
            <person name="Niang G."/>
            <person name="Scheremetjew M."/>
            <person name="Finn R."/>
            <person name="Kale V."/>
            <person name="Holt S."/>
            <person name="Cochrane G."/>
            <person name="Meng A."/>
            <person name="Brown T."/>
            <person name="Cohen L."/>
        </authorList>
    </citation>
    <scope>NUCLEOTIDE SEQUENCE</scope>
    <source>
        <strain evidence="4">CCMP3278</strain>
    </source>
</reference>
<evidence type="ECO:0000259" key="3">
    <source>
        <dbReference type="PROSITE" id="PS51294"/>
    </source>
</evidence>
<feature type="compositionally biased region" description="Polar residues" evidence="1">
    <location>
        <begin position="24"/>
        <end position="38"/>
    </location>
</feature>
<dbReference type="SUPFAM" id="SSF46689">
    <property type="entry name" value="Homeodomain-like"/>
    <property type="match status" value="1"/>
</dbReference>
<feature type="compositionally biased region" description="Low complexity" evidence="1">
    <location>
        <begin position="275"/>
        <end position="285"/>
    </location>
</feature>
<feature type="domain" description="Myb-like" evidence="2">
    <location>
        <begin position="137"/>
        <end position="187"/>
    </location>
</feature>